<keyword evidence="3" id="KW-0418">Kinase</keyword>
<reference evidence="3 4" key="1">
    <citation type="submission" date="2021-04" db="EMBL/GenBank/DDBJ databases">
        <title>Genome analysis of Polyangium sp.</title>
        <authorList>
            <person name="Li Y."/>
            <person name="Wang J."/>
        </authorList>
    </citation>
    <scope>NUCLEOTIDE SEQUENCE [LARGE SCALE GENOMIC DNA]</scope>
    <source>
        <strain evidence="3 4">SDU14</strain>
    </source>
</reference>
<evidence type="ECO:0000313" key="3">
    <source>
        <dbReference type="EMBL" id="MDC3986035.1"/>
    </source>
</evidence>
<sequence length="437" mass="48205">MKLIFHDRIGRGAAGEVWSAEDQLDRRVAVKFFNSTTPSRMEQDAIVHAKALARVRHPAVVVVHSVEDQPHPESKELRRAIIMEYVDGPPLSQLSATLSLQIVLLLMRQVAEALEAIHRTGIVHGDLHDGNVLIAGERATVVDILYTHSLAEVGSKTAARTRDEDLRDLAKVLRLFATRVDGVEQRLLEEAYFRACSGRTALDVFTAFQSVLQATAITPVPEQHRAEPEPSSAAKQRSDSPRLSPLSNATLEAPIDKPGSAATTGVPGQKILTQRQLDAAERLWNGVIALRDAVPSVLTLADVLLEHEYQGGLSNDNAKALIRNVSEDNVQKMFLESTDIERMRPFLSEPLWQAFFAYRAFVGRLSLLLIGRVGRGGPWYQDEPTLALLRKAITPEKVSDLLKLPLGRLTAARESFESAVLQQLQPILAPSGQHERP</sequence>
<dbReference type="InterPro" id="IPR011009">
    <property type="entry name" value="Kinase-like_dom_sf"/>
</dbReference>
<accession>A0A9X3XB70</accession>
<dbReference type="SUPFAM" id="SSF56112">
    <property type="entry name" value="Protein kinase-like (PK-like)"/>
    <property type="match status" value="1"/>
</dbReference>
<dbReference type="GO" id="GO:0004674">
    <property type="term" value="F:protein serine/threonine kinase activity"/>
    <property type="evidence" value="ECO:0007669"/>
    <property type="project" value="TreeGrafter"/>
</dbReference>
<dbReference type="PROSITE" id="PS50011">
    <property type="entry name" value="PROTEIN_KINASE_DOM"/>
    <property type="match status" value="1"/>
</dbReference>
<evidence type="ECO:0000259" key="2">
    <source>
        <dbReference type="PROSITE" id="PS50011"/>
    </source>
</evidence>
<protein>
    <submittedName>
        <fullName evidence="3">Protein kinase</fullName>
    </submittedName>
</protein>
<evidence type="ECO:0000256" key="1">
    <source>
        <dbReference type="SAM" id="MobiDB-lite"/>
    </source>
</evidence>
<dbReference type="SMART" id="SM00220">
    <property type="entry name" value="S_TKc"/>
    <property type="match status" value="1"/>
</dbReference>
<dbReference type="InterPro" id="IPR051681">
    <property type="entry name" value="Ser/Thr_Kinases-Pseudokinases"/>
</dbReference>
<dbReference type="Proteomes" id="UP001151081">
    <property type="component" value="Unassembled WGS sequence"/>
</dbReference>
<keyword evidence="3" id="KW-0808">Transferase</keyword>
<dbReference type="InterPro" id="IPR000719">
    <property type="entry name" value="Prot_kinase_dom"/>
</dbReference>
<keyword evidence="4" id="KW-1185">Reference proteome</keyword>
<evidence type="ECO:0000313" key="4">
    <source>
        <dbReference type="Proteomes" id="UP001151081"/>
    </source>
</evidence>
<dbReference type="GO" id="GO:0005524">
    <property type="term" value="F:ATP binding"/>
    <property type="evidence" value="ECO:0007669"/>
    <property type="project" value="InterPro"/>
</dbReference>
<organism evidence="3 4">
    <name type="scientific">Polyangium jinanense</name>
    <dbReference type="NCBI Taxonomy" id="2829994"/>
    <lineage>
        <taxon>Bacteria</taxon>
        <taxon>Pseudomonadati</taxon>
        <taxon>Myxococcota</taxon>
        <taxon>Polyangia</taxon>
        <taxon>Polyangiales</taxon>
        <taxon>Polyangiaceae</taxon>
        <taxon>Polyangium</taxon>
    </lineage>
</organism>
<dbReference type="Gene3D" id="1.10.510.10">
    <property type="entry name" value="Transferase(Phosphotransferase) domain 1"/>
    <property type="match status" value="1"/>
</dbReference>
<gene>
    <name evidence="3" type="ORF">KEG57_36490</name>
</gene>
<feature type="domain" description="Protein kinase" evidence="2">
    <location>
        <begin position="3"/>
        <end position="310"/>
    </location>
</feature>
<dbReference type="EMBL" id="JAGTJJ010000034">
    <property type="protein sequence ID" value="MDC3986035.1"/>
    <property type="molecule type" value="Genomic_DNA"/>
</dbReference>
<dbReference type="AlphaFoldDB" id="A0A9X3XB70"/>
<dbReference type="PANTHER" id="PTHR44329">
    <property type="entry name" value="SERINE/THREONINE-PROTEIN KINASE TNNI3K-RELATED"/>
    <property type="match status" value="1"/>
</dbReference>
<dbReference type="Pfam" id="PF00069">
    <property type="entry name" value="Pkinase"/>
    <property type="match status" value="1"/>
</dbReference>
<dbReference type="Gene3D" id="3.30.200.20">
    <property type="entry name" value="Phosphorylase Kinase, domain 1"/>
    <property type="match status" value="1"/>
</dbReference>
<name>A0A9X3XB70_9BACT</name>
<dbReference type="RefSeq" id="WP_272424367.1">
    <property type="nucleotide sequence ID" value="NZ_JAGTJJ010000034.1"/>
</dbReference>
<comment type="caution">
    <text evidence="3">The sequence shown here is derived from an EMBL/GenBank/DDBJ whole genome shotgun (WGS) entry which is preliminary data.</text>
</comment>
<feature type="region of interest" description="Disordered" evidence="1">
    <location>
        <begin position="219"/>
        <end position="267"/>
    </location>
</feature>
<proteinExistence type="predicted"/>